<keyword evidence="2" id="KW-0472">Membrane</keyword>
<accession>A0A7C9M7K3</accession>
<dbReference type="AlphaFoldDB" id="A0A7C9M7K3"/>
<evidence type="ECO:0000313" key="3">
    <source>
        <dbReference type="EMBL" id="MVN86323.1"/>
    </source>
</evidence>
<sequence>MTVHRAPTPNPALNTWSLPAGLHDRLQREHGWTAPFLAGAEREYRRFVYLATQGQGVTPSQSVDEVWHAHILFTRDYAAFQAVLPAPLHHEPGTGAPGDDDHFREQYARTLAEYALTFGEAAPDTYWPRPAAVMTPATSVRRQPQTWMGLLGAFIFLTFLMGWPLLSGLGVIALLALGARGGGSMTLAGDGVDGDSSDGGSSCGSGCGGGCGS</sequence>
<gene>
    <name evidence="3" type="ORF">GO986_06050</name>
</gene>
<feature type="transmembrane region" description="Helical" evidence="2">
    <location>
        <begin position="147"/>
        <end position="177"/>
    </location>
</feature>
<dbReference type="Proteomes" id="UP000483286">
    <property type="component" value="Unassembled WGS sequence"/>
</dbReference>
<comment type="caution">
    <text evidence="3">The sequence shown here is derived from an EMBL/GenBank/DDBJ whole genome shotgun (WGS) entry which is preliminary data.</text>
</comment>
<evidence type="ECO:0000313" key="4">
    <source>
        <dbReference type="Proteomes" id="UP000483286"/>
    </source>
</evidence>
<feature type="compositionally biased region" description="Gly residues" evidence="1">
    <location>
        <begin position="201"/>
        <end position="213"/>
    </location>
</feature>
<evidence type="ECO:0000256" key="2">
    <source>
        <dbReference type="SAM" id="Phobius"/>
    </source>
</evidence>
<keyword evidence="2" id="KW-0812">Transmembrane</keyword>
<keyword evidence="4" id="KW-1185">Reference proteome</keyword>
<proteinExistence type="predicted"/>
<organism evidence="3 4">
    <name type="scientific">Deinococcus arboris</name>
    <dbReference type="NCBI Taxonomy" id="2682977"/>
    <lineage>
        <taxon>Bacteria</taxon>
        <taxon>Thermotogati</taxon>
        <taxon>Deinococcota</taxon>
        <taxon>Deinococci</taxon>
        <taxon>Deinococcales</taxon>
        <taxon>Deinococcaceae</taxon>
        <taxon>Deinococcus</taxon>
    </lineage>
</organism>
<protein>
    <submittedName>
        <fullName evidence="3">Uncharacterized protein</fullName>
    </submittedName>
</protein>
<dbReference type="EMBL" id="WQLB01000006">
    <property type="protein sequence ID" value="MVN86323.1"/>
    <property type="molecule type" value="Genomic_DNA"/>
</dbReference>
<reference evidence="3 4" key="1">
    <citation type="submission" date="2019-12" db="EMBL/GenBank/DDBJ databases">
        <title>Deinococcus sp. HMF7620 Genome sequencing and assembly.</title>
        <authorList>
            <person name="Kang H."/>
            <person name="Kim H."/>
            <person name="Joh K."/>
        </authorList>
    </citation>
    <scope>NUCLEOTIDE SEQUENCE [LARGE SCALE GENOMIC DNA]</scope>
    <source>
        <strain evidence="3 4">HMF7620</strain>
    </source>
</reference>
<keyword evidence="2" id="KW-1133">Transmembrane helix</keyword>
<evidence type="ECO:0000256" key="1">
    <source>
        <dbReference type="SAM" id="MobiDB-lite"/>
    </source>
</evidence>
<feature type="region of interest" description="Disordered" evidence="1">
    <location>
        <begin position="193"/>
        <end position="213"/>
    </location>
</feature>
<dbReference type="RefSeq" id="WP_157458395.1">
    <property type="nucleotide sequence ID" value="NZ_WQLB01000006.1"/>
</dbReference>
<name>A0A7C9M7K3_9DEIO</name>